<gene>
    <name evidence="2" type="ORF">BJ212DRAFT_1566252</name>
</gene>
<keyword evidence="3" id="KW-1185">Reference proteome</keyword>
<dbReference type="InterPro" id="IPR043472">
    <property type="entry name" value="Macro_dom-like"/>
</dbReference>
<evidence type="ECO:0000313" key="2">
    <source>
        <dbReference type="EMBL" id="KAG1824416.1"/>
    </source>
</evidence>
<dbReference type="Proteomes" id="UP000807769">
    <property type="component" value="Unassembled WGS sequence"/>
</dbReference>
<dbReference type="InterPro" id="IPR012664">
    <property type="entry name" value="CHP02452"/>
</dbReference>
<dbReference type="Pfam" id="PF10021">
    <property type="entry name" value="PARG_cat_microb"/>
    <property type="match status" value="1"/>
</dbReference>
<evidence type="ECO:0000313" key="3">
    <source>
        <dbReference type="Proteomes" id="UP000807769"/>
    </source>
</evidence>
<comment type="caution">
    <text evidence="2">The sequence shown here is derived from an EMBL/GenBank/DDBJ whole genome shotgun (WGS) entry which is preliminary data.</text>
</comment>
<dbReference type="OrthoDB" id="9985428at2759"/>
<dbReference type="RefSeq" id="XP_041198133.1">
    <property type="nucleotide sequence ID" value="XM_041341966.1"/>
</dbReference>
<dbReference type="AlphaFoldDB" id="A0A9P7EL64"/>
<dbReference type="PIRSF" id="PIRSF014899">
    <property type="entry name" value="UCP014899"/>
    <property type="match status" value="1"/>
</dbReference>
<dbReference type="EMBL" id="JABBWG010000003">
    <property type="protein sequence ID" value="KAG1824416.1"/>
    <property type="molecule type" value="Genomic_DNA"/>
</dbReference>
<accession>A0A9P7EL64</accession>
<feature type="domain" description="Microbial-type PARG catalytic" evidence="1">
    <location>
        <begin position="28"/>
        <end position="188"/>
    </location>
</feature>
<sequence length="313" mass="34557">MSVQTKPAFQKTGLRTGGGRRNRLQEIAQSTMDAIENGTVTIANVSYDLAAKVNFSNHNTRYYAPDSLLSTWSTSDPPRNLAATKSEVSILEISTLDGARLLFNTLSSRSTSFGRIAILNFASATRPGGGFLNGAQAQEESIARSSTLYPSLMTDSAQRFYRLHTRDRNRGFYHHAMVYTPSVVILKDDAGNWTSPFEVDVLTSAAVNAGDSELAEIEKPIESVMKERMARILFLFEQQGAKNIVLGSFGTGVFQNDVKVVAKIWAELLTVKGARYRHSFDRVVFAILGKDTFTTFEQSFEKQTSTDTIVIPN</sequence>
<dbReference type="InterPro" id="IPR019261">
    <property type="entry name" value="PARG_cat_microbial"/>
</dbReference>
<protein>
    <recommendedName>
        <fullName evidence="1">Microbial-type PARG catalytic domain-containing protein</fullName>
    </recommendedName>
</protein>
<proteinExistence type="predicted"/>
<name>A0A9P7EL64_9AGAM</name>
<dbReference type="PANTHER" id="PTHR35596">
    <property type="entry name" value="DUF2263 DOMAIN-CONTAINING PROTEIN"/>
    <property type="match status" value="1"/>
</dbReference>
<evidence type="ECO:0000259" key="1">
    <source>
        <dbReference type="Pfam" id="PF10021"/>
    </source>
</evidence>
<dbReference type="NCBIfam" id="TIGR02452">
    <property type="entry name" value="TIGR02452 family protein"/>
    <property type="match status" value="1"/>
</dbReference>
<organism evidence="2 3">
    <name type="scientific">Suillus subaureus</name>
    <dbReference type="NCBI Taxonomy" id="48587"/>
    <lineage>
        <taxon>Eukaryota</taxon>
        <taxon>Fungi</taxon>
        <taxon>Dikarya</taxon>
        <taxon>Basidiomycota</taxon>
        <taxon>Agaricomycotina</taxon>
        <taxon>Agaricomycetes</taxon>
        <taxon>Agaricomycetidae</taxon>
        <taxon>Boletales</taxon>
        <taxon>Suillineae</taxon>
        <taxon>Suillaceae</taxon>
        <taxon>Suillus</taxon>
    </lineage>
</organism>
<dbReference type="GeneID" id="64635982"/>
<dbReference type="Gene3D" id="3.40.220.10">
    <property type="entry name" value="Leucine Aminopeptidase, subunit E, domain 1"/>
    <property type="match status" value="1"/>
</dbReference>
<dbReference type="SUPFAM" id="SSF52949">
    <property type="entry name" value="Macro domain-like"/>
    <property type="match status" value="1"/>
</dbReference>
<dbReference type="PANTHER" id="PTHR35596:SF1">
    <property type="entry name" value="MICROBIAL-TYPE PARG CATALYTIC DOMAIN-CONTAINING PROTEIN"/>
    <property type="match status" value="1"/>
</dbReference>
<reference evidence="2" key="1">
    <citation type="journal article" date="2020" name="New Phytol.">
        <title>Comparative genomics reveals dynamic genome evolution in host specialist ectomycorrhizal fungi.</title>
        <authorList>
            <person name="Lofgren L.A."/>
            <person name="Nguyen N.H."/>
            <person name="Vilgalys R."/>
            <person name="Ruytinx J."/>
            <person name="Liao H.L."/>
            <person name="Branco S."/>
            <person name="Kuo A."/>
            <person name="LaButti K."/>
            <person name="Lipzen A."/>
            <person name="Andreopoulos W."/>
            <person name="Pangilinan J."/>
            <person name="Riley R."/>
            <person name="Hundley H."/>
            <person name="Na H."/>
            <person name="Barry K."/>
            <person name="Grigoriev I.V."/>
            <person name="Stajich J.E."/>
            <person name="Kennedy P.G."/>
        </authorList>
    </citation>
    <scope>NUCLEOTIDE SEQUENCE</scope>
    <source>
        <strain evidence="2">MN1</strain>
    </source>
</reference>